<dbReference type="OrthoDB" id="4578443at2"/>
<gene>
    <name evidence="1" type="ordered locus">Krad_4696</name>
</gene>
<dbReference type="KEGG" id="kra:Krad_4696"/>
<evidence type="ECO:0000313" key="1">
    <source>
        <dbReference type="EMBL" id="ABS06154.1"/>
    </source>
</evidence>
<dbReference type="Proteomes" id="UP000001116">
    <property type="component" value="Plasmid pKRAD01"/>
</dbReference>
<reference evidence="2" key="1">
    <citation type="journal article" date="2008" name="PLoS ONE">
        <title>Survival in nuclear waste, extreme resistance, and potential applications gleaned from the genome sequence of Kineococcus radiotolerans SRS30216.</title>
        <authorList>
            <person name="Bagwell C.E."/>
            <person name="Bhat S."/>
            <person name="Hawkins G.M."/>
            <person name="Smith B.W."/>
            <person name="Biswas T."/>
            <person name="Hoover T.R."/>
            <person name="Saunders E."/>
            <person name="Han C.S."/>
            <person name="Tsodikov O.V."/>
            <person name="Shimkets L.J."/>
        </authorList>
    </citation>
    <scope>NUCLEOTIDE SEQUENCE [LARGE SCALE GENOMIC DNA]</scope>
    <source>
        <strain evidence="2">ATCC BAA-149 / DSM 14245 / SRS30216</strain>
    </source>
</reference>
<sequence length="162" mass="17918">MSAYVQSNDHIDLLVTFARQWQVIAYHHAPGTNPIDTVCLDSRVISADALGQELLAENVLSVQHRYSSMEDSERAEYAALVFSYRWQPVRPAELAGLGADVTVAILKAARGYVYQSCEHPGWASSRAATWVAAIERAAINRLPGYDEAATWSFQRRDAHAAV</sequence>
<evidence type="ECO:0000313" key="2">
    <source>
        <dbReference type="Proteomes" id="UP000001116"/>
    </source>
</evidence>
<name>A6WH65_KINRD</name>
<proteinExistence type="predicted"/>
<dbReference type="AlphaFoldDB" id="A6WH65"/>
<geneLocation type="plasmid" evidence="1 2">
    <name>pKRAD01</name>
</geneLocation>
<dbReference type="RefSeq" id="WP_012001868.1">
    <property type="nucleotide sequence ID" value="NC_009806.1"/>
</dbReference>
<protein>
    <submittedName>
        <fullName evidence="1">Uncharacterized protein</fullName>
    </submittedName>
</protein>
<dbReference type="EMBL" id="CP000751">
    <property type="protein sequence ID" value="ABS06154.1"/>
    <property type="molecule type" value="Genomic_DNA"/>
</dbReference>
<dbReference type="HOGENOM" id="CLU_1633203_0_0_11"/>
<keyword evidence="2" id="KW-1185">Reference proteome</keyword>
<keyword evidence="1" id="KW-0614">Plasmid</keyword>
<accession>A6WH65</accession>
<organism evidence="1 2">
    <name type="scientific">Kineococcus radiotolerans (strain ATCC BAA-149 / DSM 14245 / SRS30216)</name>
    <dbReference type="NCBI Taxonomy" id="266940"/>
    <lineage>
        <taxon>Bacteria</taxon>
        <taxon>Bacillati</taxon>
        <taxon>Actinomycetota</taxon>
        <taxon>Actinomycetes</taxon>
        <taxon>Kineosporiales</taxon>
        <taxon>Kineosporiaceae</taxon>
        <taxon>Kineococcus</taxon>
    </lineage>
</organism>